<evidence type="ECO:0000256" key="6">
    <source>
        <dbReference type="ARBA" id="ARBA00023288"/>
    </source>
</evidence>
<comment type="similarity">
    <text evidence="2">Belongs to the small GTPase superfamily. Rab family.</text>
</comment>
<keyword evidence="6" id="KW-0449">Lipoprotein</keyword>
<keyword evidence="7" id="KW-0636">Prenylation</keyword>
<dbReference type="PROSITE" id="PS51421">
    <property type="entry name" value="RAS"/>
    <property type="match status" value="1"/>
</dbReference>
<dbReference type="InterPro" id="IPR050305">
    <property type="entry name" value="Small_GTPase_Rab"/>
</dbReference>
<dbReference type="FunFam" id="3.40.50.300:FF:000586">
    <property type="entry name" value="Rab family GTPase"/>
    <property type="match status" value="1"/>
</dbReference>
<evidence type="ECO:0000256" key="7">
    <source>
        <dbReference type="ARBA" id="ARBA00023289"/>
    </source>
</evidence>
<comment type="subcellular location">
    <subcellularLocation>
        <location evidence="1">Endomembrane system</location>
    </subcellularLocation>
</comment>
<dbReference type="NCBIfam" id="TIGR00231">
    <property type="entry name" value="small_GTP"/>
    <property type="match status" value="1"/>
</dbReference>
<dbReference type="PROSITE" id="PS51419">
    <property type="entry name" value="RAB"/>
    <property type="match status" value="1"/>
</dbReference>
<dbReference type="AlphaFoldDB" id="A0A2B4RYE9"/>
<protein>
    <submittedName>
        <fullName evidence="9">GTP-binding protein YPTM2</fullName>
    </submittedName>
</protein>
<keyword evidence="10" id="KW-1185">Reference proteome</keyword>
<dbReference type="GO" id="GO:0003924">
    <property type="term" value="F:GTPase activity"/>
    <property type="evidence" value="ECO:0007669"/>
    <property type="project" value="InterPro"/>
</dbReference>
<accession>A0A2B4RYE9</accession>
<dbReference type="SMART" id="SM00176">
    <property type="entry name" value="RAN"/>
    <property type="match status" value="1"/>
</dbReference>
<dbReference type="SMART" id="SM00175">
    <property type="entry name" value="RAB"/>
    <property type="match status" value="1"/>
</dbReference>
<keyword evidence="5" id="KW-0472">Membrane</keyword>
<dbReference type="PRINTS" id="PR00449">
    <property type="entry name" value="RASTRNSFRMNG"/>
</dbReference>
<reference evidence="10" key="1">
    <citation type="journal article" date="2017" name="bioRxiv">
        <title>Comparative analysis of the genomes of Stylophora pistillata and Acropora digitifera provides evidence for extensive differences between species of corals.</title>
        <authorList>
            <person name="Voolstra C.R."/>
            <person name="Li Y."/>
            <person name="Liew Y.J."/>
            <person name="Baumgarten S."/>
            <person name="Zoccola D."/>
            <person name="Flot J.-F."/>
            <person name="Tambutte S."/>
            <person name="Allemand D."/>
            <person name="Aranda M."/>
        </authorList>
    </citation>
    <scope>NUCLEOTIDE SEQUENCE [LARGE SCALE GENOMIC DNA]</scope>
</reference>
<dbReference type="SMART" id="SM00174">
    <property type="entry name" value="RHO"/>
    <property type="match status" value="1"/>
</dbReference>
<organism evidence="9 10">
    <name type="scientific">Stylophora pistillata</name>
    <name type="common">Smooth cauliflower coral</name>
    <dbReference type="NCBI Taxonomy" id="50429"/>
    <lineage>
        <taxon>Eukaryota</taxon>
        <taxon>Metazoa</taxon>
        <taxon>Cnidaria</taxon>
        <taxon>Anthozoa</taxon>
        <taxon>Hexacorallia</taxon>
        <taxon>Scleractinia</taxon>
        <taxon>Astrocoeniina</taxon>
        <taxon>Pocilloporidae</taxon>
        <taxon>Stylophora</taxon>
    </lineage>
</organism>
<comment type="caution">
    <text evidence="9">The sequence shown here is derived from an EMBL/GenBank/DDBJ whole genome shotgun (WGS) entry which is preliminary data.</text>
</comment>
<evidence type="ECO:0000313" key="9">
    <source>
        <dbReference type="EMBL" id="PFX21580.1"/>
    </source>
</evidence>
<evidence type="ECO:0000256" key="2">
    <source>
        <dbReference type="ARBA" id="ARBA00006270"/>
    </source>
</evidence>
<dbReference type="SUPFAM" id="SSF52540">
    <property type="entry name" value="P-loop containing nucleoside triphosphate hydrolases"/>
    <property type="match status" value="1"/>
</dbReference>
<evidence type="ECO:0000256" key="4">
    <source>
        <dbReference type="ARBA" id="ARBA00023134"/>
    </source>
</evidence>
<proteinExistence type="inferred from homology"/>
<gene>
    <name evidence="9" type="primary">YPTM2</name>
    <name evidence="9" type="ORF">AWC38_SpisGene13926</name>
</gene>
<keyword evidence="3" id="KW-0547">Nucleotide-binding</keyword>
<dbReference type="PROSITE" id="PS51420">
    <property type="entry name" value="RHO"/>
    <property type="match status" value="1"/>
</dbReference>
<dbReference type="Gene3D" id="3.40.50.300">
    <property type="entry name" value="P-loop containing nucleotide triphosphate hydrolases"/>
    <property type="match status" value="1"/>
</dbReference>
<dbReference type="GO" id="GO:0005525">
    <property type="term" value="F:GTP binding"/>
    <property type="evidence" value="ECO:0007669"/>
    <property type="project" value="UniProtKB-KW"/>
</dbReference>
<dbReference type="InterPro" id="IPR005225">
    <property type="entry name" value="Small_GTP-bd"/>
</dbReference>
<dbReference type="OrthoDB" id="9989112at2759"/>
<evidence type="ECO:0000256" key="5">
    <source>
        <dbReference type="ARBA" id="ARBA00023136"/>
    </source>
</evidence>
<dbReference type="Proteomes" id="UP000225706">
    <property type="component" value="Unassembled WGS sequence"/>
</dbReference>
<name>A0A2B4RYE9_STYPI</name>
<evidence type="ECO:0000313" key="10">
    <source>
        <dbReference type="Proteomes" id="UP000225706"/>
    </source>
</evidence>
<evidence type="ECO:0000256" key="1">
    <source>
        <dbReference type="ARBA" id="ARBA00004308"/>
    </source>
</evidence>
<dbReference type="InterPro" id="IPR001806">
    <property type="entry name" value="Small_GTPase"/>
</dbReference>
<dbReference type="InterPro" id="IPR027417">
    <property type="entry name" value="P-loop_NTPase"/>
</dbReference>
<dbReference type="EMBL" id="LSMT01000271">
    <property type="protein sequence ID" value="PFX21580.1"/>
    <property type="molecule type" value="Genomic_DNA"/>
</dbReference>
<evidence type="ECO:0000256" key="3">
    <source>
        <dbReference type="ARBA" id="ARBA00022741"/>
    </source>
</evidence>
<feature type="region of interest" description="Disordered" evidence="8">
    <location>
        <begin position="197"/>
        <end position="216"/>
    </location>
</feature>
<keyword evidence="4" id="KW-0342">GTP-binding</keyword>
<dbReference type="Pfam" id="PF00071">
    <property type="entry name" value="Ras"/>
    <property type="match status" value="1"/>
</dbReference>
<dbReference type="PANTHER" id="PTHR47980">
    <property type="entry name" value="LD44762P"/>
    <property type="match status" value="1"/>
</dbReference>
<dbReference type="SMART" id="SM00173">
    <property type="entry name" value="RAS"/>
    <property type="match status" value="1"/>
</dbReference>
<dbReference type="GO" id="GO:0012505">
    <property type="term" value="C:endomembrane system"/>
    <property type="evidence" value="ECO:0007669"/>
    <property type="project" value="UniProtKB-SubCell"/>
</dbReference>
<dbReference type="STRING" id="50429.A0A2B4RYE9"/>
<evidence type="ECO:0000256" key="8">
    <source>
        <dbReference type="SAM" id="MobiDB-lite"/>
    </source>
</evidence>
<sequence>MDSDLLVDLQLQYDYLFKVLMIGDSGVGKSCLLLRYVDFAHREAYLNTIGVDFKIKTIKLDGKRIRLQVWDTAGQERFKTITSSYYRGAHGVMIVYDIARKETFTNLNKWLNEVETYANQGVLMILVGNKTDLNSHRQVSTESGAEWAALNDMPFIETSAKDSVNVTEAFTMLAELVNKQVKDTHTEQRAFVLGDNHDRGIRAGDGNEKEKCGCSN</sequence>